<evidence type="ECO:0000313" key="1">
    <source>
        <dbReference type="EMBL" id="OBX36528.1"/>
    </source>
</evidence>
<dbReference type="EMBL" id="MAJD01000001">
    <property type="protein sequence ID" value="OBX36528.1"/>
    <property type="molecule type" value="Genomic_DNA"/>
</dbReference>
<dbReference type="AlphaFoldDB" id="A0A1B8P2S9"/>
<accession>A0A1B8P2S9</accession>
<comment type="caution">
    <text evidence="1">The sequence shown here is derived from an EMBL/GenBank/DDBJ whole genome shotgun (WGS) entry which is preliminary data.</text>
</comment>
<proteinExistence type="predicted"/>
<reference evidence="1 2" key="1">
    <citation type="submission" date="2016-06" db="EMBL/GenBank/DDBJ databases">
        <title>Genome sequence of halotolerant plant growth promoting strain of Halomonas elongata HEK1 isolated from salterns of Rann of Kutch, Gujarat, India.</title>
        <authorList>
            <person name="Gaba S."/>
            <person name="Singh R.N."/>
            <person name="Abrol S."/>
            <person name="Kaushik R."/>
            <person name="Saxena A.K."/>
        </authorList>
    </citation>
    <scope>NUCLEOTIDE SEQUENCE [LARGE SCALE GENOMIC DNA]</scope>
    <source>
        <strain evidence="1 2">HEK1</strain>
    </source>
</reference>
<gene>
    <name evidence="1" type="ORF">A8U91_00871</name>
</gene>
<organism evidence="1 2">
    <name type="scientific">Halomonas elongata</name>
    <dbReference type="NCBI Taxonomy" id="2746"/>
    <lineage>
        <taxon>Bacteria</taxon>
        <taxon>Pseudomonadati</taxon>
        <taxon>Pseudomonadota</taxon>
        <taxon>Gammaproteobacteria</taxon>
        <taxon>Oceanospirillales</taxon>
        <taxon>Halomonadaceae</taxon>
        <taxon>Halomonas</taxon>
    </lineage>
</organism>
<dbReference type="Proteomes" id="UP000092504">
    <property type="component" value="Unassembled WGS sequence"/>
</dbReference>
<protein>
    <submittedName>
        <fullName evidence="1">Uncharacterized protein</fullName>
    </submittedName>
</protein>
<sequence>MGLDRQAVGLGRLEDAFALGHREGDLLAEDVDGVGQALGGGSGIIA</sequence>
<evidence type="ECO:0000313" key="2">
    <source>
        <dbReference type="Proteomes" id="UP000092504"/>
    </source>
</evidence>
<name>A0A1B8P2S9_HALEL</name>